<dbReference type="RefSeq" id="WP_160936175.1">
    <property type="nucleotide sequence ID" value="NZ_SNVJ01000004.1"/>
</dbReference>
<dbReference type="OrthoDB" id="7250938at2"/>
<dbReference type="AlphaFoldDB" id="A0A845B613"/>
<evidence type="ECO:0000256" key="2">
    <source>
        <dbReference type="ARBA" id="ARBA00022525"/>
    </source>
</evidence>
<evidence type="ECO:0000256" key="1">
    <source>
        <dbReference type="ARBA" id="ARBA00004613"/>
    </source>
</evidence>
<reference evidence="3 4" key="1">
    <citation type="submission" date="2019-03" db="EMBL/GenBank/DDBJ databases">
        <title>Roseomonas sp. a novel Roseomonas species isolated from Sea whip Gorgonian.</title>
        <authorList>
            <person name="Li F."/>
            <person name="Pan X."/>
            <person name="Huang S."/>
            <person name="Li Z."/>
            <person name="Meng B."/>
        </authorList>
    </citation>
    <scope>NUCLEOTIDE SEQUENCE [LARGE SCALE GENOMIC DNA]</scope>
    <source>
        <strain evidence="3 4">M0104</strain>
    </source>
</reference>
<dbReference type="Gene3D" id="2.150.10.10">
    <property type="entry name" value="Serralysin-like metalloprotease, C-terminal"/>
    <property type="match status" value="3"/>
</dbReference>
<dbReference type="Pfam" id="PF00353">
    <property type="entry name" value="HemolysinCabind"/>
    <property type="match status" value="3"/>
</dbReference>
<organism evidence="3 4">
    <name type="scientific">Teichococcus coralli</name>
    <dbReference type="NCBI Taxonomy" id="2545983"/>
    <lineage>
        <taxon>Bacteria</taxon>
        <taxon>Pseudomonadati</taxon>
        <taxon>Pseudomonadota</taxon>
        <taxon>Alphaproteobacteria</taxon>
        <taxon>Acetobacterales</taxon>
        <taxon>Roseomonadaceae</taxon>
        <taxon>Roseomonas</taxon>
    </lineage>
</organism>
<comment type="subcellular location">
    <subcellularLocation>
        <location evidence="1">Secreted</location>
    </subcellularLocation>
</comment>
<proteinExistence type="predicted"/>
<dbReference type="PANTHER" id="PTHR38340:SF1">
    <property type="entry name" value="S-LAYER PROTEIN"/>
    <property type="match status" value="1"/>
</dbReference>
<evidence type="ECO:0000313" key="3">
    <source>
        <dbReference type="EMBL" id="MXP63063.1"/>
    </source>
</evidence>
<dbReference type="PANTHER" id="PTHR38340">
    <property type="entry name" value="S-LAYER PROTEIN"/>
    <property type="match status" value="1"/>
</dbReference>
<dbReference type="GO" id="GO:0005576">
    <property type="term" value="C:extracellular region"/>
    <property type="evidence" value="ECO:0007669"/>
    <property type="project" value="UniProtKB-SubCell"/>
</dbReference>
<dbReference type="Proteomes" id="UP000460715">
    <property type="component" value="Unassembled WGS sequence"/>
</dbReference>
<keyword evidence="2" id="KW-0964">Secreted</keyword>
<accession>A0A845B613</accession>
<dbReference type="EMBL" id="SNVJ01000004">
    <property type="protein sequence ID" value="MXP63063.1"/>
    <property type="molecule type" value="Genomic_DNA"/>
</dbReference>
<dbReference type="PRINTS" id="PR00313">
    <property type="entry name" value="CABNDNGRPT"/>
</dbReference>
<dbReference type="SUPFAM" id="SSF51120">
    <property type="entry name" value="beta-Roll"/>
    <property type="match status" value="1"/>
</dbReference>
<dbReference type="PROSITE" id="PS00330">
    <property type="entry name" value="HEMOLYSIN_CALCIUM"/>
    <property type="match status" value="1"/>
</dbReference>
<comment type="caution">
    <text evidence="3">The sequence shown here is derived from an EMBL/GenBank/DDBJ whole genome shotgun (WGS) entry which is preliminary data.</text>
</comment>
<protein>
    <submittedName>
        <fullName evidence="3">Calcium-binding protein</fullName>
    </submittedName>
</protein>
<name>A0A845B613_9PROT</name>
<dbReference type="InterPro" id="IPR050557">
    <property type="entry name" value="RTX_toxin/Mannuronan_C5-epim"/>
</dbReference>
<sequence length="254" mass="26550">MPVVFGTQGRDEISPFRISAGVSGSPSNTAPNFIQGGGGDDTIAGGDAEDVIFGGDGDDTLSGSSTSVSFSSNYLFGGNGNDLLFGSTGDDFLDGGRGNDVLLGGDLEYDHGRDFLNGGAGDDVLDGRKGSDILLGGQGNDVFQFSIGITGPAPAPTTGRGAGSRDVILDFRQGEDVIDLVSYQTFYNGSGHPIFLGTQPFEEGRDLQVRYDIIGGHTIVQFRSAVNDTWFIPIDGEIDLLGVTHLTARDFHLS</sequence>
<gene>
    <name evidence="3" type="ORF">E0493_06810</name>
</gene>
<keyword evidence="4" id="KW-1185">Reference proteome</keyword>
<dbReference type="GO" id="GO:0005509">
    <property type="term" value="F:calcium ion binding"/>
    <property type="evidence" value="ECO:0007669"/>
    <property type="project" value="InterPro"/>
</dbReference>
<dbReference type="InterPro" id="IPR001343">
    <property type="entry name" value="Hemolysn_Ca-bd"/>
</dbReference>
<evidence type="ECO:0000313" key="4">
    <source>
        <dbReference type="Proteomes" id="UP000460715"/>
    </source>
</evidence>
<dbReference type="InterPro" id="IPR018511">
    <property type="entry name" value="Hemolysin-typ_Ca-bd_CS"/>
</dbReference>
<dbReference type="InterPro" id="IPR011049">
    <property type="entry name" value="Serralysin-like_metalloprot_C"/>
</dbReference>